<dbReference type="InterPro" id="IPR002696">
    <property type="entry name" value="Membr_insert_effic_factor_YidD"/>
</dbReference>
<reference evidence="1 2" key="1">
    <citation type="journal article" date="2017" name="Nat. Commun.">
        <title>Genome assembly with in vitro proximity ligation data and whole-genome triplication in lettuce.</title>
        <authorList>
            <person name="Reyes-Chin-Wo S."/>
            <person name="Wang Z."/>
            <person name="Yang X."/>
            <person name="Kozik A."/>
            <person name="Arikit S."/>
            <person name="Song C."/>
            <person name="Xia L."/>
            <person name="Froenicke L."/>
            <person name="Lavelle D.O."/>
            <person name="Truco M.J."/>
            <person name="Xia R."/>
            <person name="Zhu S."/>
            <person name="Xu C."/>
            <person name="Xu H."/>
            <person name="Xu X."/>
            <person name="Cox K."/>
            <person name="Korf I."/>
            <person name="Meyers B.C."/>
            <person name="Michelmore R.W."/>
        </authorList>
    </citation>
    <scope>NUCLEOTIDE SEQUENCE [LARGE SCALE GENOMIC DNA]</scope>
    <source>
        <strain evidence="2">cv. Salinas</strain>
        <tissue evidence="1">Seedlings</tissue>
    </source>
</reference>
<dbReference type="AlphaFoldDB" id="A0A9R1UJZ9"/>
<organism evidence="1 2">
    <name type="scientific">Lactuca sativa</name>
    <name type="common">Garden lettuce</name>
    <dbReference type="NCBI Taxonomy" id="4236"/>
    <lineage>
        <taxon>Eukaryota</taxon>
        <taxon>Viridiplantae</taxon>
        <taxon>Streptophyta</taxon>
        <taxon>Embryophyta</taxon>
        <taxon>Tracheophyta</taxon>
        <taxon>Spermatophyta</taxon>
        <taxon>Magnoliopsida</taxon>
        <taxon>eudicotyledons</taxon>
        <taxon>Gunneridae</taxon>
        <taxon>Pentapetalae</taxon>
        <taxon>asterids</taxon>
        <taxon>campanulids</taxon>
        <taxon>Asterales</taxon>
        <taxon>Asteraceae</taxon>
        <taxon>Cichorioideae</taxon>
        <taxon>Cichorieae</taxon>
        <taxon>Lactucinae</taxon>
        <taxon>Lactuca</taxon>
    </lineage>
</organism>
<dbReference type="EMBL" id="NBSK02000009">
    <property type="protein sequence ID" value="KAJ0188870.1"/>
    <property type="molecule type" value="Genomic_DNA"/>
</dbReference>
<dbReference type="NCBIfam" id="TIGR00278">
    <property type="entry name" value="membrane protein insertion efficiency factor YidD"/>
    <property type="match status" value="1"/>
</dbReference>
<proteinExistence type="inferred from homology"/>
<accession>A0A9R1UJZ9</accession>
<dbReference type="PANTHER" id="PTHR33383:SF1">
    <property type="entry name" value="MEMBRANE PROTEIN INSERTION EFFICIENCY FACTOR-RELATED"/>
    <property type="match status" value="1"/>
</dbReference>
<protein>
    <recommendedName>
        <fullName evidence="3">Membrane protein insertion efficiency factor</fullName>
    </recommendedName>
</protein>
<name>A0A9R1UJZ9_LACSA</name>
<sequence length="180" mass="20188">MALVWSPNVLPSSTPTVNPNYTVRHKFPIHHIARRSPPWFSIRSPSVPCLPISPPLQFSVFIFSSCGNLRSRSCCLHVPIVNELGKESDESSKQGDNSEDLGVKVALSMLRFYKREISPLMPKSCRYVPTCSEYSMIAYKKYGVAKGSILTAWRLCRCNPLGGSGFDPPRWFDEPSPPEQ</sequence>
<evidence type="ECO:0008006" key="3">
    <source>
        <dbReference type="Google" id="ProtNLM"/>
    </source>
</evidence>
<dbReference type="HAMAP" id="MF_00386">
    <property type="entry name" value="UPF0161_YidD"/>
    <property type="match status" value="1"/>
</dbReference>
<evidence type="ECO:0000313" key="2">
    <source>
        <dbReference type="Proteomes" id="UP000235145"/>
    </source>
</evidence>
<comment type="caution">
    <text evidence="1">The sequence shown here is derived from an EMBL/GenBank/DDBJ whole genome shotgun (WGS) entry which is preliminary data.</text>
</comment>
<dbReference type="Proteomes" id="UP000235145">
    <property type="component" value="Unassembled WGS sequence"/>
</dbReference>
<dbReference type="Pfam" id="PF01809">
    <property type="entry name" value="YidD"/>
    <property type="match status" value="1"/>
</dbReference>
<keyword evidence="2" id="KW-1185">Reference proteome</keyword>
<gene>
    <name evidence="1" type="ORF">LSAT_V11C900467420</name>
</gene>
<evidence type="ECO:0000313" key="1">
    <source>
        <dbReference type="EMBL" id="KAJ0188870.1"/>
    </source>
</evidence>
<dbReference type="PANTHER" id="PTHR33383">
    <property type="entry name" value="MEMBRANE PROTEIN INSERTION EFFICIENCY FACTOR-RELATED"/>
    <property type="match status" value="1"/>
</dbReference>
<dbReference type="SMART" id="SM01234">
    <property type="entry name" value="Haemolytic"/>
    <property type="match status" value="1"/>
</dbReference>